<feature type="transmembrane region" description="Helical" evidence="7">
    <location>
        <begin position="184"/>
        <end position="209"/>
    </location>
</feature>
<dbReference type="InterPro" id="IPR050901">
    <property type="entry name" value="BP-dep_ABC_trans_perm"/>
</dbReference>
<evidence type="ECO:0000313" key="9">
    <source>
        <dbReference type="EMBL" id="TZE82305.1"/>
    </source>
</evidence>
<organism evidence="9 10">
    <name type="scientific">Calorimonas adulescens</name>
    <dbReference type="NCBI Taxonomy" id="2606906"/>
    <lineage>
        <taxon>Bacteria</taxon>
        <taxon>Bacillati</taxon>
        <taxon>Bacillota</taxon>
        <taxon>Clostridia</taxon>
        <taxon>Thermoanaerobacterales</taxon>
        <taxon>Thermoanaerobacteraceae</taxon>
        <taxon>Calorimonas</taxon>
    </lineage>
</organism>
<dbReference type="EMBL" id="VTPS01000007">
    <property type="protein sequence ID" value="TZE82305.1"/>
    <property type="molecule type" value="Genomic_DNA"/>
</dbReference>
<dbReference type="InterPro" id="IPR035906">
    <property type="entry name" value="MetI-like_sf"/>
</dbReference>
<dbReference type="Pfam" id="PF00528">
    <property type="entry name" value="BPD_transp_1"/>
    <property type="match status" value="1"/>
</dbReference>
<evidence type="ECO:0000313" key="10">
    <source>
        <dbReference type="Proteomes" id="UP000322976"/>
    </source>
</evidence>
<sequence length="278" mass="31387">MRNKRVSISGIMFYIMVITVMVLILFPFIWQILTSIKSESELWSIPPVWIPKKINLDHYYSVFIKRPFLTYIKNSFIVALSTTVFSVFVASFAAYALARLRFKGKNIILSLVLAVSMFPGIAIVSPLYIFMMNIHLLNTYIGLIIPYTTFTLPLAIWNLTTFFKEIPFELEESARVDGATYMQTFIRIIFPLAAPGVFTTAILSFISAWNEFLFALVFNTKDAMRTVPVAIAMFPGEHELPWGDMAAASVVVTIPLIIMVLIFQRRIISGLTAGAIKG</sequence>
<dbReference type="AlphaFoldDB" id="A0A5D8QC94"/>
<reference evidence="9 10" key="1">
    <citation type="submission" date="2019-08" db="EMBL/GenBank/DDBJ databases">
        <title>Calorimonas adulescens gen. nov., sp. nov., an anaerobic thermophilic bacterium from Sakhalin hot spring.</title>
        <authorList>
            <person name="Khomyakova M.A."/>
            <person name="Merkel A.Y."/>
            <person name="Novikov A."/>
            <person name="Bonch-Osmolovskaya E.A."/>
            <person name="Slobodkin A.I."/>
        </authorList>
    </citation>
    <scope>NUCLEOTIDE SEQUENCE [LARGE SCALE GENOMIC DNA]</scope>
    <source>
        <strain evidence="9 10">A05MB</strain>
    </source>
</reference>
<dbReference type="CDD" id="cd06261">
    <property type="entry name" value="TM_PBP2"/>
    <property type="match status" value="1"/>
</dbReference>
<feature type="domain" description="ABC transmembrane type-1" evidence="8">
    <location>
        <begin position="72"/>
        <end position="263"/>
    </location>
</feature>
<keyword evidence="5 7" id="KW-1133">Transmembrane helix</keyword>
<name>A0A5D8QC94_9THEO</name>
<keyword evidence="10" id="KW-1185">Reference proteome</keyword>
<dbReference type="PROSITE" id="PS50928">
    <property type="entry name" value="ABC_TM1"/>
    <property type="match status" value="1"/>
</dbReference>
<evidence type="ECO:0000256" key="2">
    <source>
        <dbReference type="ARBA" id="ARBA00022448"/>
    </source>
</evidence>
<feature type="transmembrane region" description="Helical" evidence="7">
    <location>
        <begin position="107"/>
        <end position="129"/>
    </location>
</feature>
<proteinExistence type="inferred from homology"/>
<keyword evidence="3" id="KW-1003">Cell membrane</keyword>
<accession>A0A5D8QC94</accession>
<dbReference type="GO" id="GO:0055085">
    <property type="term" value="P:transmembrane transport"/>
    <property type="evidence" value="ECO:0007669"/>
    <property type="project" value="InterPro"/>
</dbReference>
<protein>
    <submittedName>
        <fullName evidence="9">Carbohydrate ABC transporter permease</fullName>
    </submittedName>
</protein>
<feature type="transmembrane region" description="Helical" evidence="7">
    <location>
        <begin position="141"/>
        <end position="163"/>
    </location>
</feature>
<evidence type="ECO:0000256" key="1">
    <source>
        <dbReference type="ARBA" id="ARBA00004651"/>
    </source>
</evidence>
<dbReference type="Proteomes" id="UP000322976">
    <property type="component" value="Unassembled WGS sequence"/>
</dbReference>
<comment type="subcellular location">
    <subcellularLocation>
        <location evidence="1 7">Cell membrane</location>
        <topology evidence="1 7">Multi-pass membrane protein</topology>
    </subcellularLocation>
</comment>
<keyword evidence="2 7" id="KW-0813">Transport</keyword>
<comment type="caution">
    <text evidence="9">The sequence shown here is derived from an EMBL/GenBank/DDBJ whole genome shotgun (WGS) entry which is preliminary data.</text>
</comment>
<feature type="transmembrane region" description="Helical" evidence="7">
    <location>
        <begin position="76"/>
        <end position="98"/>
    </location>
</feature>
<comment type="similarity">
    <text evidence="7">Belongs to the binding-protein-dependent transport system permease family.</text>
</comment>
<dbReference type="Gene3D" id="1.10.3720.10">
    <property type="entry name" value="MetI-like"/>
    <property type="match status" value="1"/>
</dbReference>
<keyword evidence="6 7" id="KW-0472">Membrane</keyword>
<dbReference type="SUPFAM" id="SSF161098">
    <property type="entry name" value="MetI-like"/>
    <property type="match status" value="1"/>
</dbReference>
<feature type="transmembrane region" description="Helical" evidence="7">
    <location>
        <begin position="12"/>
        <end position="33"/>
    </location>
</feature>
<evidence type="ECO:0000256" key="4">
    <source>
        <dbReference type="ARBA" id="ARBA00022692"/>
    </source>
</evidence>
<dbReference type="PANTHER" id="PTHR32243:SF18">
    <property type="entry name" value="INNER MEMBRANE ABC TRANSPORTER PERMEASE PROTEIN YCJP"/>
    <property type="match status" value="1"/>
</dbReference>
<keyword evidence="4 7" id="KW-0812">Transmembrane</keyword>
<dbReference type="InterPro" id="IPR000515">
    <property type="entry name" value="MetI-like"/>
</dbReference>
<evidence type="ECO:0000256" key="6">
    <source>
        <dbReference type="ARBA" id="ARBA00023136"/>
    </source>
</evidence>
<feature type="transmembrane region" description="Helical" evidence="7">
    <location>
        <begin position="245"/>
        <end position="263"/>
    </location>
</feature>
<evidence type="ECO:0000256" key="5">
    <source>
        <dbReference type="ARBA" id="ARBA00022989"/>
    </source>
</evidence>
<evidence type="ECO:0000259" key="8">
    <source>
        <dbReference type="PROSITE" id="PS50928"/>
    </source>
</evidence>
<dbReference type="PANTHER" id="PTHR32243">
    <property type="entry name" value="MALTOSE TRANSPORT SYSTEM PERMEASE-RELATED"/>
    <property type="match status" value="1"/>
</dbReference>
<dbReference type="GO" id="GO:0005886">
    <property type="term" value="C:plasma membrane"/>
    <property type="evidence" value="ECO:0007669"/>
    <property type="project" value="UniProtKB-SubCell"/>
</dbReference>
<evidence type="ECO:0000256" key="3">
    <source>
        <dbReference type="ARBA" id="ARBA00022475"/>
    </source>
</evidence>
<evidence type="ECO:0000256" key="7">
    <source>
        <dbReference type="RuleBase" id="RU363032"/>
    </source>
</evidence>
<gene>
    <name evidence="9" type="ORF">FWJ32_06030</name>
</gene>